<dbReference type="Proteomes" id="UP001186944">
    <property type="component" value="Unassembled WGS sequence"/>
</dbReference>
<dbReference type="EMBL" id="VSWD01000014">
    <property type="protein sequence ID" value="KAK3082712.1"/>
    <property type="molecule type" value="Genomic_DNA"/>
</dbReference>
<protein>
    <submittedName>
        <fullName evidence="4">Uncharacterized protein</fullName>
    </submittedName>
</protein>
<keyword evidence="5" id="KW-1185">Reference proteome</keyword>
<feature type="domain" description="Mab-21-like HhH/H2TH-like" evidence="3">
    <location>
        <begin position="248"/>
        <end position="318"/>
    </location>
</feature>
<dbReference type="InterPro" id="IPR046903">
    <property type="entry name" value="Mab-21-like_nuc_Trfase"/>
</dbReference>
<evidence type="ECO:0000313" key="5">
    <source>
        <dbReference type="Proteomes" id="UP001186944"/>
    </source>
</evidence>
<organism evidence="4 5">
    <name type="scientific">Pinctada imbricata</name>
    <name type="common">Atlantic pearl-oyster</name>
    <name type="synonym">Pinctada martensii</name>
    <dbReference type="NCBI Taxonomy" id="66713"/>
    <lineage>
        <taxon>Eukaryota</taxon>
        <taxon>Metazoa</taxon>
        <taxon>Spiralia</taxon>
        <taxon>Lophotrochozoa</taxon>
        <taxon>Mollusca</taxon>
        <taxon>Bivalvia</taxon>
        <taxon>Autobranchia</taxon>
        <taxon>Pteriomorphia</taxon>
        <taxon>Pterioida</taxon>
        <taxon>Pterioidea</taxon>
        <taxon>Pteriidae</taxon>
        <taxon>Pinctada</taxon>
    </lineage>
</organism>
<name>A0AA89BJ27_PINIB</name>
<dbReference type="InterPro" id="IPR024810">
    <property type="entry name" value="MAB21L/cGLR"/>
</dbReference>
<proteinExistence type="inferred from homology"/>
<dbReference type="Pfam" id="PF20266">
    <property type="entry name" value="Mab-21_C"/>
    <property type="match status" value="1"/>
</dbReference>
<dbReference type="AlphaFoldDB" id="A0AA89BJ27"/>
<dbReference type="InterPro" id="IPR046906">
    <property type="entry name" value="Mab-21_HhH/H2TH-like"/>
</dbReference>
<dbReference type="PANTHER" id="PTHR10656:SF69">
    <property type="entry name" value="MAB-21-LIKE HHH_H2TH-LIKE DOMAIN-CONTAINING PROTEIN"/>
    <property type="match status" value="1"/>
</dbReference>
<dbReference type="Pfam" id="PF03281">
    <property type="entry name" value="Mab-21"/>
    <property type="match status" value="1"/>
</dbReference>
<reference evidence="4" key="1">
    <citation type="submission" date="2019-08" db="EMBL/GenBank/DDBJ databases">
        <title>The improved chromosome-level genome for the pearl oyster Pinctada fucata martensii using PacBio sequencing and Hi-C.</title>
        <authorList>
            <person name="Zheng Z."/>
        </authorList>
    </citation>
    <scope>NUCLEOTIDE SEQUENCE</scope>
    <source>
        <strain evidence="4">ZZ-2019</strain>
        <tissue evidence="4">Adductor muscle</tissue>
    </source>
</reference>
<comment type="similarity">
    <text evidence="1">Belongs to the mab-21 family.</text>
</comment>
<dbReference type="PANTHER" id="PTHR10656">
    <property type="entry name" value="CELL FATE DETERMINING PROTEIN MAB21-RELATED"/>
    <property type="match status" value="1"/>
</dbReference>
<evidence type="ECO:0000256" key="1">
    <source>
        <dbReference type="ARBA" id="ARBA00008307"/>
    </source>
</evidence>
<sequence>MDLCGRLSFLFGTEEYVRMRRGLVLLREEFFNHTLINYQLRRFICSGSLGEGVAYPPSDDDLMMYLTNIRVVKSYREATQRYDLLMVPSEYSPGYCLLLDVNQSYPPYMIHVIDGMPFLSSLLWKQWNLPEGASVHGPCQSQDFDNYDYDFARCIQFSFWPDISKEWISRNRPHCWPSPKIMQNIIMQGCHVVPIGDQTSSYHQHEWRISFSVAERTLMHSFNHVQFLTYNLLRLCLKRVIEKGRPGLLCSYFMKTTLFYTVENTPSQLWQADNINACFKTCLSVLYDYVDHVYCPNYFIPEYNMIKRKINHTNRQPLLDIIRSLHDMGIVGTIHFCGESKCLDERISFSVREAISDYEFLNSLHFSLTFTSLKDFISTNDIDGVLFKLFRLLQRYSACEMGNIIFRHGVIFCCKKLIDRLLLQLRINKWNYSLHKSIETLLRIGYRSDVITGKLTAATYMYLIGKTKSALSHIRCLLSEYPPYAINFSSNNDTLAVYREVMCSRGNTMNYKVRHAHAPHYFLSRDFLNALPPPLRILISTFAGDIATGLYFIDISVESICYTNVLESLCYIRQQNFVLLNKSIRCLVNLDDMIKDGDKTNTRMYIGIIKYEQNDSQSACRWFASAYIIAKGLHPYCKHGKSSSDSIVIYVACLLNRRFRTGR</sequence>
<evidence type="ECO:0000259" key="3">
    <source>
        <dbReference type="Pfam" id="PF20266"/>
    </source>
</evidence>
<feature type="domain" description="Mab-21-like nucleotidyltransferase" evidence="2">
    <location>
        <begin position="145"/>
        <end position="220"/>
    </location>
</feature>
<comment type="caution">
    <text evidence="4">The sequence shown here is derived from an EMBL/GenBank/DDBJ whole genome shotgun (WGS) entry which is preliminary data.</text>
</comment>
<evidence type="ECO:0000313" key="4">
    <source>
        <dbReference type="EMBL" id="KAK3082712.1"/>
    </source>
</evidence>
<accession>A0AA89BJ27</accession>
<gene>
    <name evidence="4" type="ORF">FSP39_003304</name>
</gene>
<evidence type="ECO:0000259" key="2">
    <source>
        <dbReference type="Pfam" id="PF03281"/>
    </source>
</evidence>
<dbReference type="SMART" id="SM01265">
    <property type="entry name" value="Mab-21"/>
    <property type="match status" value="1"/>
</dbReference>
<dbReference type="Gene3D" id="1.10.1410.40">
    <property type="match status" value="1"/>
</dbReference>